<evidence type="ECO:0000256" key="4">
    <source>
        <dbReference type="ARBA" id="ARBA00022692"/>
    </source>
</evidence>
<dbReference type="InterPro" id="IPR023395">
    <property type="entry name" value="MCP_dom_sf"/>
</dbReference>
<dbReference type="GO" id="GO:0015217">
    <property type="term" value="F:ADP transmembrane transporter activity"/>
    <property type="evidence" value="ECO:0007669"/>
    <property type="project" value="TreeGrafter"/>
</dbReference>
<keyword evidence="8" id="KW-0576">Peroxisome</keyword>
<dbReference type="PRINTS" id="PR00784">
    <property type="entry name" value="MTUNCOUPLING"/>
</dbReference>
<dbReference type="PROSITE" id="PS50920">
    <property type="entry name" value="SOLCAR"/>
    <property type="match status" value="3"/>
</dbReference>
<keyword evidence="6 12" id="KW-1133">Transmembrane helix</keyword>
<dbReference type="GO" id="GO:0015228">
    <property type="term" value="F:coenzyme A transmembrane transporter activity"/>
    <property type="evidence" value="ECO:0007669"/>
    <property type="project" value="TreeGrafter"/>
</dbReference>
<dbReference type="PANTHER" id="PTHR45939">
    <property type="entry name" value="PEROXISOMAL MEMBRANE PROTEIN PMP34-RELATED"/>
    <property type="match status" value="1"/>
</dbReference>
<proteinExistence type="inferred from homology"/>
<gene>
    <name evidence="13" type="ORF">DIATSA_LOCUS11323</name>
</gene>
<sequence>MKVGSVVGMAAFYPLDTLRSRIQAFILRENYIRYALSLTPDGTVGGSMGLSPSECRGPTTKNPGHSSVASGNREPDRIRRDIHSRLEGTFLVFTWKVEKRRASKPFGATLTDPLLQSLGISPSGSTGSSHVTMSAIRTIRREGIPRPRREIQPVNDTQLKGSPWELLTRMANEEGIESLYRGLSPVLQSLSVSNFVYFYSFHALRKVVSNDNSAIKDLLIGIAAGSINVLLTSPLWVVNTRMKLDKTSYSSLLGGLIDIAKKEGAKGLWSGTIPSLLLVSNPAVQFMVYETLKRDLVTRGRFDTYAAFLVGAIAKAVATTVTYPLQLVQSKLRAGANMNPLMKDLKSNPLVMFRGLEAKLLQTVMTAALMFLIYEKLVRLVLSIMRVKLVKRH</sequence>
<evidence type="ECO:0008006" key="15">
    <source>
        <dbReference type="Google" id="ProtNLM"/>
    </source>
</evidence>
<keyword evidence="7 9" id="KW-0472">Membrane</keyword>
<dbReference type="InterPro" id="IPR002067">
    <property type="entry name" value="MCP"/>
</dbReference>
<dbReference type="GO" id="GO:0005778">
    <property type="term" value="C:peroxisomal membrane"/>
    <property type="evidence" value="ECO:0007669"/>
    <property type="project" value="UniProtKB-SubCell"/>
</dbReference>
<dbReference type="GO" id="GO:0080122">
    <property type="term" value="F:AMP transmembrane transporter activity"/>
    <property type="evidence" value="ECO:0007669"/>
    <property type="project" value="TreeGrafter"/>
</dbReference>
<protein>
    <recommendedName>
        <fullName evidence="15">Peroxisomal membrane protein PMP34</fullName>
    </recommendedName>
</protein>
<dbReference type="PANTHER" id="PTHR45939:SF5">
    <property type="entry name" value="PEROXISOMAL MEMBRANE PROTEIN PMP34"/>
    <property type="match status" value="1"/>
</dbReference>
<organism evidence="13 14">
    <name type="scientific">Diatraea saccharalis</name>
    <name type="common">sugarcane borer</name>
    <dbReference type="NCBI Taxonomy" id="40085"/>
    <lineage>
        <taxon>Eukaryota</taxon>
        <taxon>Metazoa</taxon>
        <taxon>Ecdysozoa</taxon>
        <taxon>Arthropoda</taxon>
        <taxon>Hexapoda</taxon>
        <taxon>Insecta</taxon>
        <taxon>Pterygota</taxon>
        <taxon>Neoptera</taxon>
        <taxon>Endopterygota</taxon>
        <taxon>Lepidoptera</taxon>
        <taxon>Glossata</taxon>
        <taxon>Ditrysia</taxon>
        <taxon>Pyraloidea</taxon>
        <taxon>Crambidae</taxon>
        <taxon>Crambinae</taxon>
        <taxon>Diatraea</taxon>
    </lineage>
</organism>
<keyword evidence="3 10" id="KW-0813">Transport</keyword>
<feature type="compositionally biased region" description="Polar residues" evidence="11">
    <location>
        <begin position="59"/>
        <end position="70"/>
    </location>
</feature>
<feature type="transmembrane region" description="Helical" evidence="12">
    <location>
        <begin position="360"/>
        <end position="382"/>
    </location>
</feature>
<feature type="repeat" description="Solcar" evidence="9">
    <location>
        <begin position="302"/>
        <end position="380"/>
    </location>
</feature>
<dbReference type="GO" id="GO:0044610">
    <property type="term" value="F:FMN transmembrane transporter activity"/>
    <property type="evidence" value="ECO:0007669"/>
    <property type="project" value="TreeGrafter"/>
</dbReference>
<evidence type="ECO:0000256" key="1">
    <source>
        <dbReference type="ARBA" id="ARBA00004585"/>
    </source>
</evidence>
<feature type="transmembrane region" description="Helical" evidence="12">
    <location>
        <begin position="302"/>
        <end position="323"/>
    </location>
</feature>
<evidence type="ECO:0000256" key="5">
    <source>
        <dbReference type="ARBA" id="ARBA00022737"/>
    </source>
</evidence>
<evidence type="ECO:0000313" key="14">
    <source>
        <dbReference type="Proteomes" id="UP001153714"/>
    </source>
</evidence>
<evidence type="ECO:0000256" key="10">
    <source>
        <dbReference type="RuleBase" id="RU000488"/>
    </source>
</evidence>
<dbReference type="GO" id="GO:0005347">
    <property type="term" value="F:ATP transmembrane transporter activity"/>
    <property type="evidence" value="ECO:0007669"/>
    <property type="project" value="TreeGrafter"/>
</dbReference>
<evidence type="ECO:0000256" key="8">
    <source>
        <dbReference type="ARBA" id="ARBA00023140"/>
    </source>
</evidence>
<comment type="subcellular location">
    <subcellularLocation>
        <location evidence="1">Peroxisome membrane</location>
        <topology evidence="1">Multi-pass membrane protein</topology>
    </subcellularLocation>
</comment>
<feature type="repeat" description="Solcar" evidence="9">
    <location>
        <begin position="111"/>
        <end position="207"/>
    </location>
</feature>
<evidence type="ECO:0000256" key="2">
    <source>
        <dbReference type="ARBA" id="ARBA00006375"/>
    </source>
</evidence>
<dbReference type="AlphaFoldDB" id="A0A9N9RD45"/>
<dbReference type="EMBL" id="OU893337">
    <property type="protein sequence ID" value="CAG9793911.1"/>
    <property type="molecule type" value="Genomic_DNA"/>
</dbReference>
<dbReference type="Proteomes" id="UP001153714">
    <property type="component" value="Chromosome 6"/>
</dbReference>
<dbReference type="Gene3D" id="1.50.40.10">
    <property type="entry name" value="Mitochondrial carrier domain"/>
    <property type="match status" value="1"/>
</dbReference>
<dbReference type="InterPro" id="IPR052217">
    <property type="entry name" value="Mito/Peroxisomal_Carrier"/>
</dbReference>
<comment type="similarity">
    <text evidence="2 10">Belongs to the mitochondrial carrier (TC 2.A.29) family.</text>
</comment>
<reference evidence="13" key="2">
    <citation type="submission" date="2022-10" db="EMBL/GenBank/DDBJ databases">
        <authorList>
            <consortium name="ENA_rothamsted_submissions"/>
            <consortium name="culmorum"/>
            <person name="King R."/>
        </authorList>
    </citation>
    <scope>NUCLEOTIDE SEQUENCE</scope>
</reference>
<keyword evidence="4 9" id="KW-0812">Transmembrane</keyword>
<dbReference type="GO" id="GO:0015230">
    <property type="term" value="F:FAD transmembrane transporter activity"/>
    <property type="evidence" value="ECO:0007669"/>
    <property type="project" value="TreeGrafter"/>
</dbReference>
<dbReference type="OrthoDB" id="10266426at2759"/>
<evidence type="ECO:0000256" key="9">
    <source>
        <dbReference type="PROSITE-ProRule" id="PRU00282"/>
    </source>
</evidence>
<evidence type="ECO:0000313" key="13">
    <source>
        <dbReference type="EMBL" id="CAG9793911.1"/>
    </source>
</evidence>
<evidence type="ECO:0000256" key="6">
    <source>
        <dbReference type="ARBA" id="ARBA00022989"/>
    </source>
</evidence>
<dbReference type="SUPFAM" id="SSF103506">
    <property type="entry name" value="Mitochondrial carrier"/>
    <property type="match status" value="1"/>
</dbReference>
<keyword evidence="14" id="KW-1185">Reference proteome</keyword>
<feature type="region of interest" description="Disordered" evidence="11">
    <location>
        <begin position="47"/>
        <end position="77"/>
    </location>
</feature>
<evidence type="ECO:0000256" key="3">
    <source>
        <dbReference type="ARBA" id="ARBA00022448"/>
    </source>
</evidence>
<keyword evidence="5" id="KW-0677">Repeat</keyword>
<feature type="transmembrane region" description="Helical" evidence="12">
    <location>
        <begin position="218"/>
        <end position="238"/>
    </location>
</feature>
<dbReference type="Pfam" id="PF00153">
    <property type="entry name" value="Mito_carr"/>
    <property type="match status" value="3"/>
</dbReference>
<accession>A0A9N9RD45</accession>
<name>A0A9N9RD45_9NEOP</name>
<feature type="repeat" description="Solcar" evidence="9">
    <location>
        <begin position="212"/>
        <end position="295"/>
    </location>
</feature>
<dbReference type="InterPro" id="IPR018108">
    <property type="entry name" value="MCP_transmembrane"/>
</dbReference>
<evidence type="ECO:0000256" key="7">
    <source>
        <dbReference type="ARBA" id="ARBA00023136"/>
    </source>
</evidence>
<evidence type="ECO:0000256" key="12">
    <source>
        <dbReference type="SAM" id="Phobius"/>
    </source>
</evidence>
<reference evidence="13" key="1">
    <citation type="submission" date="2021-12" db="EMBL/GenBank/DDBJ databases">
        <authorList>
            <person name="King R."/>
        </authorList>
    </citation>
    <scope>NUCLEOTIDE SEQUENCE</scope>
</reference>
<evidence type="ECO:0000256" key="11">
    <source>
        <dbReference type="SAM" id="MobiDB-lite"/>
    </source>
</evidence>
<dbReference type="GO" id="GO:0051724">
    <property type="term" value="F:NAD transmembrane transporter activity"/>
    <property type="evidence" value="ECO:0007669"/>
    <property type="project" value="TreeGrafter"/>
</dbReference>